<protein>
    <submittedName>
        <fullName evidence="1">Uncharacterized protein</fullName>
    </submittedName>
</protein>
<proteinExistence type="predicted"/>
<gene>
    <name evidence="1" type="ORF">AGLY_012266</name>
</gene>
<evidence type="ECO:0000313" key="2">
    <source>
        <dbReference type="Proteomes" id="UP000475862"/>
    </source>
</evidence>
<sequence>MIEIRYMVKSSSIEIPLTLTFGENFKYFQNYIHGYYCIEQLLAVSPVSVKNISNFEFTHLSSNDKECSNIPNIGIFTSDPKNIDLNGSFDEFCKDDDTFPDRLKHTVINPKGGLRWQIEYPWFTIEVKTFREQIYQNRENLQVKVVIEKTRFYNNIECFCQNIGKGQEREPYPAWEKNILKLGHTLIFRGHSILALVISNNTTLTGKNVMVTKCLTPLLQMITTNNNFTPNKRNYFKFIYEQFWIKKKCKAYVFINTQHRKT</sequence>
<evidence type="ECO:0000313" key="1">
    <source>
        <dbReference type="EMBL" id="KAE9528691.1"/>
    </source>
</evidence>
<accession>A0A6G0TAX6</accession>
<reference evidence="1 2" key="1">
    <citation type="submission" date="2019-08" db="EMBL/GenBank/DDBJ databases">
        <title>The genome of the soybean aphid Biotype 1, its phylome, world population structure and adaptation to the North American continent.</title>
        <authorList>
            <person name="Giordano R."/>
            <person name="Donthu R.K."/>
            <person name="Hernandez A.G."/>
            <person name="Wright C.L."/>
            <person name="Zimin A.V."/>
        </authorList>
    </citation>
    <scope>NUCLEOTIDE SEQUENCE [LARGE SCALE GENOMIC DNA]</scope>
    <source>
        <tissue evidence="1">Whole aphids</tissue>
    </source>
</reference>
<dbReference type="EMBL" id="VYZN01000048">
    <property type="protein sequence ID" value="KAE9528691.1"/>
    <property type="molecule type" value="Genomic_DNA"/>
</dbReference>
<name>A0A6G0TAX6_APHGL</name>
<dbReference type="AlphaFoldDB" id="A0A6G0TAX6"/>
<dbReference type="Proteomes" id="UP000475862">
    <property type="component" value="Unassembled WGS sequence"/>
</dbReference>
<comment type="caution">
    <text evidence="1">The sequence shown here is derived from an EMBL/GenBank/DDBJ whole genome shotgun (WGS) entry which is preliminary data.</text>
</comment>
<organism evidence="1 2">
    <name type="scientific">Aphis glycines</name>
    <name type="common">Soybean aphid</name>
    <dbReference type="NCBI Taxonomy" id="307491"/>
    <lineage>
        <taxon>Eukaryota</taxon>
        <taxon>Metazoa</taxon>
        <taxon>Ecdysozoa</taxon>
        <taxon>Arthropoda</taxon>
        <taxon>Hexapoda</taxon>
        <taxon>Insecta</taxon>
        <taxon>Pterygota</taxon>
        <taxon>Neoptera</taxon>
        <taxon>Paraneoptera</taxon>
        <taxon>Hemiptera</taxon>
        <taxon>Sternorrhyncha</taxon>
        <taxon>Aphidomorpha</taxon>
        <taxon>Aphidoidea</taxon>
        <taxon>Aphididae</taxon>
        <taxon>Aphidini</taxon>
        <taxon>Aphis</taxon>
        <taxon>Aphis</taxon>
    </lineage>
</organism>
<keyword evidence="2" id="KW-1185">Reference proteome</keyword>